<feature type="non-terminal residue" evidence="1">
    <location>
        <position position="175"/>
    </location>
</feature>
<dbReference type="SUPFAM" id="SSF53335">
    <property type="entry name" value="S-adenosyl-L-methionine-dependent methyltransferases"/>
    <property type="match status" value="1"/>
</dbReference>
<dbReference type="GO" id="GO:0032259">
    <property type="term" value="P:methylation"/>
    <property type="evidence" value="ECO:0007669"/>
    <property type="project" value="UniProtKB-KW"/>
</dbReference>
<accession>A0A538SI80</accession>
<dbReference type="GO" id="GO:0008168">
    <property type="term" value="F:methyltransferase activity"/>
    <property type="evidence" value="ECO:0007669"/>
    <property type="project" value="UniProtKB-KW"/>
</dbReference>
<protein>
    <submittedName>
        <fullName evidence="1">Class I SAM-dependent methyltransferase</fullName>
    </submittedName>
</protein>
<dbReference type="Pfam" id="PF13489">
    <property type="entry name" value="Methyltransf_23"/>
    <property type="match status" value="1"/>
</dbReference>
<dbReference type="AlphaFoldDB" id="A0A538SI80"/>
<keyword evidence="1" id="KW-0489">Methyltransferase</keyword>
<keyword evidence="1" id="KW-0808">Transferase</keyword>
<gene>
    <name evidence="1" type="ORF">E6K71_00890</name>
</gene>
<dbReference type="EMBL" id="VBOR01000023">
    <property type="protein sequence ID" value="TMQ51058.1"/>
    <property type="molecule type" value="Genomic_DNA"/>
</dbReference>
<evidence type="ECO:0000313" key="1">
    <source>
        <dbReference type="EMBL" id="TMQ51058.1"/>
    </source>
</evidence>
<organism evidence="1 2">
    <name type="scientific">Eiseniibacteriota bacterium</name>
    <dbReference type="NCBI Taxonomy" id="2212470"/>
    <lineage>
        <taxon>Bacteria</taxon>
        <taxon>Candidatus Eiseniibacteriota</taxon>
    </lineage>
</organism>
<reference evidence="1 2" key="1">
    <citation type="journal article" date="2019" name="Nat. Microbiol.">
        <title>Mediterranean grassland soil C-N compound turnover is dependent on rainfall and depth, and is mediated by genomically divergent microorganisms.</title>
        <authorList>
            <person name="Diamond S."/>
            <person name="Andeer P.F."/>
            <person name="Li Z."/>
            <person name="Crits-Christoph A."/>
            <person name="Burstein D."/>
            <person name="Anantharaman K."/>
            <person name="Lane K.R."/>
            <person name="Thomas B.C."/>
            <person name="Pan C."/>
            <person name="Northen T.R."/>
            <person name="Banfield J.F."/>
        </authorList>
    </citation>
    <scope>NUCLEOTIDE SEQUENCE [LARGE SCALE GENOMIC DNA]</scope>
    <source>
        <strain evidence="1">WS_1</strain>
    </source>
</reference>
<dbReference type="InterPro" id="IPR029063">
    <property type="entry name" value="SAM-dependent_MTases_sf"/>
</dbReference>
<name>A0A538SI80_UNCEI</name>
<dbReference type="Proteomes" id="UP000316292">
    <property type="component" value="Unassembled WGS sequence"/>
</dbReference>
<sequence length="175" mass="19775">MRRWWETGELCEIERVYFDAVRGAEGLLDVGAGDLRIMRKFQRAGFRGEYHTQDVGAEGSYTYRTLEDVRRQYGAVLCLDVIEHLPLQEGLSLVKKMISLLEPGGVLVIQTPNAAYIPDPRSWDMTHLHVYNAGDLWAWLKCEGLEPEIYRVVVQQSAHPGPIVSAKVAVTGYVK</sequence>
<evidence type="ECO:0000313" key="2">
    <source>
        <dbReference type="Proteomes" id="UP000316292"/>
    </source>
</evidence>
<comment type="caution">
    <text evidence="1">The sequence shown here is derived from an EMBL/GenBank/DDBJ whole genome shotgun (WGS) entry which is preliminary data.</text>
</comment>
<dbReference type="Gene3D" id="3.40.50.150">
    <property type="entry name" value="Vaccinia Virus protein VP39"/>
    <property type="match status" value="1"/>
</dbReference>
<proteinExistence type="predicted"/>